<comment type="caution">
    <text evidence="2">The sequence shown here is derived from an EMBL/GenBank/DDBJ whole genome shotgun (WGS) entry which is preliminary data.</text>
</comment>
<protein>
    <submittedName>
        <fullName evidence="2">Signal peptide and transmembrane protein</fullName>
    </submittedName>
</protein>
<feature type="transmembrane region" description="Helical" evidence="1">
    <location>
        <begin position="103"/>
        <end position="125"/>
    </location>
</feature>
<dbReference type="EMBL" id="LECT01000010">
    <property type="protein sequence ID" value="KLU06820.1"/>
    <property type="molecule type" value="Genomic_DNA"/>
</dbReference>
<dbReference type="PATRIC" id="fig|595434.4.peg.1089"/>
<accession>A0A0J1BJT7</accession>
<dbReference type="Proteomes" id="UP000036367">
    <property type="component" value="Unassembled WGS sequence"/>
</dbReference>
<evidence type="ECO:0000313" key="2">
    <source>
        <dbReference type="EMBL" id="KLU06820.1"/>
    </source>
</evidence>
<proteinExistence type="predicted"/>
<evidence type="ECO:0000313" key="3">
    <source>
        <dbReference type="Proteomes" id="UP000036367"/>
    </source>
</evidence>
<keyword evidence="1 2" id="KW-0812">Transmembrane</keyword>
<keyword evidence="1" id="KW-1133">Transmembrane helix</keyword>
<organism evidence="2 3">
    <name type="scientific">Rhodopirellula islandica</name>
    <dbReference type="NCBI Taxonomy" id="595434"/>
    <lineage>
        <taxon>Bacteria</taxon>
        <taxon>Pseudomonadati</taxon>
        <taxon>Planctomycetota</taxon>
        <taxon>Planctomycetia</taxon>
        <taxon>Pirellulales</taxon>
        <taxon>Pirellulaceae</taxon>
        <taxon>Rhodopirellula</taxon>
    </lineage>
</organism>
<keyword evidence="1" id="KW-0472">Membrane</keyword>
<gene>
    <name evidence="2" type="ORF">RISK_001134</name>
</gene>
<evidence type="ECO:0000256" key="1">
    <source>
        <dbReference type="SAM" id="Phobius"/>
    </source>
</evidence>
<keyword evidence="3" id="KW-1185">Reference proteome</keyword>
<dbReference type="STRING" id="595434.RISK_001134"/>
<name>A0A0J1BJT7_RHOIS</name>
<dbReference type="AlphaFoldDB" id="A0A0J1BJT7"/>
<sequence length="130" mass="13927">MTWDVTNASESLGSFRVYELDPSDGATVRSGSLDGQDSGTLEPSVGMADSAQRVVYEGTLPIAFVSGLPDGMYRYHVEALDAEGELIARSEMPATVQVLHWPVWQAMVLLVIGALVFLAVVVVIVQGTRS</sequence>
<reference evidence="2" key="1">
    <citation type="submission" date="2015-05" db="EMBL/GenBank/DDBJ databases">
        <title>Permanent draft genome of Rhodopirellula islandicus K833.</title>
        <authorList>
            <person name="Kizina J."/>
            <person name="Richter M."/>
            <person name="Glockner F.O."/>
            <person name="Harder J."/>
        </authorList>
    </citation>
    <scope>NUCLEOTIDE SEQUENCE [LARGE SCALE GENOMIC DNA]</scope>
    <source>
        <strain evidence="2">K833</strain>
    </source>
</reference>
<dbReference type="OrthoDB" id="279314at2"/>